<evidence type="ECO:0000256" key="2">
    <source>
        <dbReference type="SAM" id="Phobius"/>
    </source>
</evidence>
<feature type="region of interest" description="Disordered" evidence="1">
    <location>
        <begin position="1"/>
        <end position="36"/>
    </location>
</feature>
<evidence type="ECO:0000256" key="1">
    <source>
        <dbReference type="SAM" id="MobiDB-lite"/>
    </source>
</evidence>
<organism evidence="3">
    <name type="scientific">viral metagenome</name>
    <dbReference type="NCBI Taxonomy" id="1070528"/>
    <lineage>
        <taxon>unclassified sequences</taxon>
        <taxon>metagenomes</taxon>
        <taxon>organismal metagenomes</taxon>
    </lineage>
</organism>
<dbReference type="EMBL" id="MN739474">
    <property type="protein sequence ID" value="QHT06743.1"/>
    <property type="molecule type" value="Genomic_DNA"/>
</dbReference>
<proteinExistence type="predicted"/>
<evidence type="ECO:0000313" key="3">
    <source>
        <dbReference type="EMBL" id="QHT06743.1"/>
    </source>
</evidence>
<feature type="compositionally biased region" description="Low complexity" evidence="1">
    <location>
        <begin position="7"/>
        <end position="31"/>
    </location>
</feature>
<keyword evidence="2" id="KW-0812">Transmembrane</keyword>
<accession>A0A6C0CR26</accession>
<sequence>MKSLLRSAASTTANTNSANAAKTNDDNATIDNTKKSGLSTGAILGIVLACIVVLGIAFYILSFYLNWKAKNSHSMVTVPIAQHSRMLSQQPSTMLPESR</sequence>
<feature type="transmembrane region" description="Helical" evidence="2">
    <location>
        <begin position="44"/>
        <end position="65"/>
    </location>
</feature>
<protein>
    <submittedName>
        <fullName evidence="3">Uncharacterized protein</fullName>
    </submittedName>
</protein>
<reference evidence="3" key="1">
    <citation type="journal article" date="2020" name="Nature">
        <title>Giant virus diversity and host interactions through global metagenomics.</title>
        <authorList>
            <person name="Schulz F."/>
            <person name="Roux S."/>
            <person name="Paez-Espino D."/>
            <person name="Jungbluth S."/>
            <person name="Walsh D.A."/>
            <person name="Denef V.J."/>
            <person name="McMahon K.D."/>
            <person name="Konstantinidis K.T."/>
            <person name="Eloe-Fadrosh E.A."/>
            <person name="Kyrpides N.C."/>
            <person name="Woyke T."/>
        </authorList>
    </citation>
    <scope>NUCLEOTIDE SEQUENCE</scope>
    <source>
        <strain evidence="3">GVMAG-M-3300021473-15</strain>
    </source>
</reference>
<keyword evidence="2" id="KW-1133">Transmembrane helix</keyword>
<dbReference type="AlphaFoldDB" id="A0A6C0CR26"/>
<name>A0A6C0CR26_9ZZZZ</name>
<keyword evidence="2" id="KW-0472">Membrane</keyword>